<feature type="compositionally biased region" description="Basic and acidic residues" evidence="1">
    <location>
        <begin position="137"/>
        <end position="151"/>
    </location>
</feature>
<feature type="region of interest" description="Disordered" evidence="1">
    <location>
        <begin position="137"/>
        <end position="208"/>
    </location>
</feature>
<feature type="compositionally biased region" description="Pro residues" evidence="1">
    <location>
        <begin position="192"/>
        <end position="208"/>
    </location>
</feature>
<protein>
    <submittedName>
        <fullName evidence="2">GAN protein</fullName>
    </submittedName>
</protein>
<evidence type="ECO:0000313" key="2">
    <source>
        <dbReference type="EMBL" id="MBN3273197.1"/>
    </source>
</evidence>
<reference evidence="2" key="1">
    <citation type="journal article" date="2021" name="Cell">
        <title>Tracing the genetic footprints of vertebrate landing in non-teleost ray-finned fishes.</title>
        <authorList>
            <person name="Bi X."/>
            <person name="Wang K."/>
            <person name="Yang L."/>
            <person name="Pan H."/>
            <person name="Jiang H."/>
            <person name="Wei Q."/>
            <person name="Fang M."/>
            <person name="Yu H."/>
            <person name="Zhu C."/>
            <person name="Cai Y."/>
            <person name="He Y."/>
            <person name="Gan X."/>
            <person name="Zeng H."/>
            <person name="Yu D."/>
            <person name="Zhu Y."/>
            <person name="Jiang H."/>
            <person name="Qiu Q."/>
            <person name="Yang H."/>
            <person name="Zhang Y.E."/>
            <person name="Wang W."/>
            <person name="Zhu M."/>
            <person name="He S."/>
            <person name="Zhang G."/>
        </authorList>
    </citation>
    <scope>NUCLEOTIDE SEQUENCE</scope>
    <source>
        <strain evidence="2">Pddl_001</strain>
    </source>
</reference>
<name>A0ABS2XG85_POLSP</name>
<dbReference type="Proteomes" id="UP001166093">
    <property type="component" value="Unassembled WGS sequence"/>
</dbReference>
<feature type="non-terminal residue" evidence="2">
    <location>
        <position position="1"/>
    </location>
</feature>
<accession>A0ABS2XG85</accession>
<feature type="region of interest" description="Disordered" evidence="1">
    <location>
        <begin position="229"/>
        <end position="263"/>
    </location>
</feature>
<organism evidence="2 3">
    <name type="scientific">Polyodon spathula</name>
    <name type="common">North American paddlefish</name>
    <name type="synonym">Squalus spathula</name>
    <dbReference type="NCBI Taxonomy" id="7913"/>
    <lineage>
        <taxon>Eukaryota</taxon>
        <taxon>Metazoa</taxon>
        <taxon>Chordata</taxon>
        <taxon>Craniata</taxon>
        <taxon>Vertebrata</taxon>
        <taxon>Euteleostomi</taxon>
        <taxon>Actinopterygii</taxon>
        <taxon>Chondrostei</taxon>
        <taxon>Acipenseriformes</taxon>
        <taxon>Polyodontidae</taxon>
        <taxon>Polyodon</taxon>
    </lineage>
</organism>
<sequence length="263" mass="29705">MQNNGVLVSRKRVVKWLSEQDAYTVHKPARLHFERNRTVVSTIDYQWQADLVDIGQYSEFRRSTGTWHRTKSFLPSDLRHTGCAALRIANCKLFRLQLQQGLFRIRVPSLFPWHTWCGKEDHRWRSCLDGPLADWPEREESVRPRPEREEPVCPLPKKGKPTGPGLKGPAGKEYRLFPSPPPPAEEDYLLVSPPPSGEDYPLLPPPPAGEEYVLVPPLPAGEECLLVLPPTGEGEQRALPLSPLSVEREQPELSLPPPPADDA</sequence>
<evidence type="ECO:0000313" key="3">
    <source>
        <dbReference type="Proteomes" id="UP001166093"/>
    </source>
</evidence>
<proteinExistence type="predicted"/>
<feature type="non-terminal residue" evidence="2">
    <location>
        <position position="263"/>
    </location>
</feature>
<dbReference type="EMBL" id="JAAWVQ010028666">
    <property type="protein sequence ID" value="MBN3273197.1"/>
    <property type="molecule type" value="Genomic_DNA"/>
</dbReference>
<keyword evidence="3" id="KW-1185">Reference proteome</keyword>
<gene>
    <name evidence="2" type="primary">Gan_0</name>
    <name evidence="2" type="ORF">GTO93_0022518</name>
</gene>
<feature type="compositionally biased region" description="Pro residues" evidence="1">
    <location>
        <begin position="254"/>
        <end position="263"/>
    </location>
</feature>
<comment type="caution">
    <text evidence="2">The sequence shown here is derived from an EMBL/GenBank/DDBJ whole genome shotgun (WGS) entry which is preliminary data.</text>
</comment>
<evidence type="ECO:0000256" key="1">
    <source>
        <dbReference type="SAM" id="MobiDB-lite"/>
    </source>
</evidence>